<evidence type="ECO:0000313" key="2">
    <source>
        <dbReference type="EMBL" id="WIH94512.1"/>
    </source>
</evidence>
<gene>
    <name evidence="2" type="ORF">NEH99_09465</name>
</gene>
<evidence type="ECO:0000256" key="1">
    <source>
        <dbReference type="SAM" id="Phobius"/>
    </source>
</evidence>
<keyword evidence="1" id="KW-0812">Transmembrane</keyword>
<feature type="transmembrane region" description="Helical" evidence="1">
    <location>
        <begin position="571"/>
        <end position="587"/>
    </location>
</feature>
<feature type="transmembrane region" description="Helical" evidence="1">
    <location>
        <begin position="7"/>
        <end position="28"/>
    </location>
</feature>
<evidence type="ECO:0000313" key="3">
    <source>
        <dbReference type="Proteomes" id="UP001242021"/>
    </source>
</evidence>
<feature type="transmembrane region" description="Helical" evidence="1">
    <location>
        <begin position="384"/>
        <end position="404"/>
    </location>
</feature>
<reference evidence="2" key="1">
    <citation type="submission" date="2022-06" db="EMBL/GenBank/DDBJ databases">
        <title>Brachyspira pilosicoli from pigs in Switzerland.</title>
        <authorList>
            <person name="Schmitt S."/>
            <person name="Arnold M."/>
            <person name="Rossano A."/>
            <person name="Perreten V."/>
        </authorList>
    </citation>
    <scope>NUCLEOTIDE SEQUENCE</scope>
    <source>
        <strain evidence="2">MEI4028</strain>
    </source>
</reference>
<sequence length="642" mass="75493">MKNKKIFIRIYVLLLLICIIFVITASLLGSKTRIGYLSGFELNVESTLKYNNLYNAYVYNIDDKENYIFTNNNITNYFYNFRISYYDKVFRNSDIYAVYPNFNNLPQYIDKAELYGIGQPFGYCISSKKIDNIDFKIDNIEYTLKVKNIYIINILLSIVIFIFLLKRKEIINYINNLNSKKIDIKLSTLMTFSYLYLLLPYLIFIITYTKYQISIPVSILLLIILFLIIRDAIKNYNSYYSVSMFSFIIISIMIIAIIIISGIGEVFPQNIDMRLGRNAFFRDLVNFSWPIIYPESGFGFVYYFAHWVIPSIFGKIFGFTVAKIALVIWTYIGTILSFLLIIHFLKIEKNFAIFTALIIFILYSGIYPYAGGIRIDYTSIIDQMSYIFNQSIGIWVMCILFLHQRNSSNFAFLGLIVVFYSPYAILGIIPFMIVKVIIDIKNNHFKELKNIFSLVNILSSIAIFPILFLYLSSGDTMNDGFKLLLKEHNYIRLFFNSMFGFGLFAIFLYKYNKNNYIFYVSIFIFLAVSMIRYSYDHNFSRVNLPSMFFFSILTIEYFNKYMDFKTLKSKIFLTIFIFASIQSILFFEKQIDTFISEKVSNYKTNIGNETFNISYNNFVLRTITCQNIDKSIFFKYIANDKK</sequence>
<dbReference type="Proteomes" id="UP001242021">
    <property type="component" value="Chromosome"/>
</dbReference>
<dbReference type="AlphaFoldDB" id="A0AAJ6G7F5"/>
<keyword evidence="1" id="KW-0472">Membrane</keyword>
<proteinExistence type="predicted"/>
<dbReference type="EMBL" id="CP098754">
    <property type="protein sequence ID" value="WIH94512.1"/>
    <property type="molecule type" value="Genomic_DNA"/>
</dbReference>
<name>A0AAJ6G7F5_BRAPL</name>
<feature type="transmembrane region" description="Helical" evidence="1">
    <location>
        <begin position="245"/>
        <end position="267"/>
    </location>
</feature>
<accession>A0AAJ6G7F5</accession>
<organism evidence="2 3">
    <name type="scientific">Brachyspira pilosicoli</name>
    <name type="common">Serpulina pilosicoli</name>
    <dbReference type="NCBI Taxonomy" id="52584"/>
    <lineage>
        <taxon>Bacteria</taxon>
        <taxon>Pseudomonadati</taxon>
        <taxon>Spirochaetota</taxon>
        <taxon>Spirochaetia</taxon>
        <taxon>Brachyspirales</taxon>
        <taxon>Brachyspiraceae</taxon>
        <taxon>Brachyspira</taxon>
    </lineage>
</organism>
<feature type="transmembrane region" description="Helical" evidence="1">
    <location>
        <begin position="410"/>
        <end position="438"/>
    </location>
</feature>
<feature type="transmembrane region" description="Helical" evidence="1">
    <location>
        <begin position="490"/>
        <end position="509"/>
    </location>
</feature>
<keyword evidence="1" id="KW-1133">Transmembrane helix</keyword>
<evidence type="ECO:0008006" key="4">
    <source>
        <dbReference type="Google" id="ProtNLM"/>
    </source>
</evidence>
<dbReference type="RefSeq" id="WP_278846718.1">
    <property type="nucleotide sequence ID" value="NZ_CALXQO010000001.1"/>
</dbReference>
<feature type="transmembrane region" description="Helical" evidence="1">
    <location>
        <begin position="351"/>
        <end position="372"/>
    </location>
</feature>
<feature type="transmembrane region" description="Helical" evidence="1">
    <location>
        <begin position="213"/>
        <end position="233"/>
    </location>
</feature>
<feature type="transmembrane region" description="Helical" evidence="1">
    <location>
        <begin position="148"/>
        <end position="165"/>
    </location>
</feature>
<feature type="transmembrane region" description="Helical" evidence="1">
    <location>
        <begin position="186"/>
        <end position="207"/>
    </location>
</feature>
<feature type="transmembrane region" description="Helical" evidence="1">
    <location>
        <begin position="516"/>
        <end position="535"/>
    </location>
</feature>
<feature type="transmembrane region" description="Helical" evidence="1">
    <location>
        <begin position="450"/>
        <end position="470"/>
    </location>
</feature>
<feature type="transmembrane region" description="Helical" evidence="1">
    <location>
        <begin position="321"/>
        <end position="345"/>
    </location>
</feature>
<protein>
    <recommendedName>
        <fullName evidence="4">Transmembrane protein</fullName>
    </recommendedName>
</protein>
<feature type="transmembrane region" description="Helical" evidence="1">
    <location>
        <begin position="287"/>
        <end position="309"/>
    </location>
</feature>